<dbReference type="Proteomes" id="UP000266649">
    <property type="component" value="Unassembled WGS sequence"/>
</dbReference>
<evidence type="ECO:0000256" key="1">
    <source>
        <dbReference type="SAM" id="SignalP"/>
    </source>
</evidence>
<accession>A0A398BZ08</accession>
<name>A0A398BZ08_9RHOB</name>
<proteinExistence type="predicted"/>
<keyword evidence="3" id="KW-1185">Reference proteome</keyword>
<dbReference type="AlphaFoldDB" id="A0A398BZ08"/>
<evidence type="ECO:0000313" key="3">
    <source>
        <dbReference type="Proteomes" id="UP000266649"/>
    </source>
</evidence>
<feature type="signal peptide" evidence="1">
    <location>
        <begin position="1"/>
        <end position="21"/>
    </location>
</feature>
<reference evidence="2 3" key="1">
    <citation type="submission" date="2018-09" db="EMBL/GenBank/DDBJ databases">
        <title>Gemmobacter lutimaris sp. nov., a marine bacterium isolated from tidal flat.</title>
        <authorList>
            <person name="Lee D.W."/>
            <person name="Yoo Y."/>
            <person name="Kim J.-J."/>
            <person name="Kim B.S."/>
        </authorList>
    </citation>
    <scope>NUCLEOTIDE SEQUENCE [LARGE SCALE GENOMIC DNA]</scope>
    <source>
        <strain evidence="2 3">YJ-T1-11</strain>
    </source>
</reference>
<comment type="caution">
    <text evidence="2">The sequence shown here is derived from an EMBL/GenBank/DDBJ whole genome shotgun (WGS) entry which is preliminary data.</text>
</comment>
<evidence type="ECO:0008006" key="4">
    <source>
        <dbReference type="Google" id="ProtNLM"/>
    </source>
</evidence>
<feature type="chain" id="PRO_5017273665" description="DUF2059 domain-containing protein" evidence="1">
    <location>
        <begin position="22"/>
        <end position="236"/>
    </location>
</feature>
<keyword evidence="1" id="KW-0732">Signal</keyword>
<evidence type="ECO:0000313" key="2">
    <source>
        <dbReference type="EMBL" id="RID92543.1"/>
    </source>
</evidence>
<gene>
    <name evidence="2" type="ORF">D2N39_07870</name>
</gene>
<organism evidence="2 3">
    <name type="scientific">Gemmobacter lutimaris</name>
    <dbReference type="NCBI Taxonomy" id="2306023"/>
    <lineage>
        <taxon>Bacteria</taxon>
        <taxon>Pseudomonadati</taxon>
        <taxon>Pseudomonadota</taxon>
        <taxon>Alphaproteobacteria</taxon>
        <taxon>Rhodobacterales</taxon>
        <taxon>Paracoccaceae</taxon>
        <taxon>Gemmobacter</taxon>
    </lineage>
</organism>
<sequence length="236" mass="25681">MKRLPVLALFLVLLPMQGAYASRLDDAEYIAAQQISDAFVLTLRAAAATRFAARLERPLAKLGGRVVDPERLAAMLPESVSDPAVGHLHKALAVGYRRAVPDEHLTAIAAFLRSDTGTMLHAVVVERQQAVAARADGITIPRILPEGCLEDLGVLTEQETESCRTFMASPAAEALRSPVAGIELVFLLQASLAQVDRIPIQLNASYMIRILEADGVVTFPNRVARRNVIDQLRQQQ</sequence>
<dbReference type="RefSeq" id="WP_119134216.1">
    <property type="nucleotide sequence ID" value="NZ_QXXQ01000003.1"/>
</dbReference>
<protein>
    <recommendedName>
        <fullName evidence="4">DUF2059 domain-containing protein</fullName>
    </recommendedName>
</protein>
<dbReference type="EMBL" id="QXXQ01000003">
    <property type="protein sequence ID" value="RID92543.1"/>
    <property type="molecule type" value="Genomic_DNA"/>
</dbReference>